<evidence type="ECO:0000313" key="12">
    <source>
        <dbReference type="EMBL" id="WAQ95679.1"/>
    </source>
</evidence>
<dbReference type="PANTHER" id="PTHR42884">
    <property type="entry name" value="PROPROTEIN CONVERTASE SUBTILISIN/KEXIN-RELATED"/>
    <property type="match status" value="1"/>
</dbReference>
<keyword evidence="3" id="KW-0732">Signal</keyword>
<dbReference type="SUPFAM" id="SSF52743">
    <property type="entry name" value="Subtilisin-like"/>
    <property type="match status" value="1"/>
</dbReference>
<keyword evidence="6" id="KW-1015">Disulfide bond</keyword>
<feature type="region of interest" description="Disordered" evidence="9">
    <location>
        <begin position="1"/>
        <end position="109"/>
    </location>
</feature>
<dbReference type="InterPro" id="IPR002884">
    <property type="entry name" value="P_dom"/>
</dbReference>
<dbReference type="PROSITE" id="PS00138">
    <property type="entry name" value="SUBTILASE_SER"/>
    <property type="match status" value="1"/>
</dbReference>
<dbReference type="PROSITE" id="PS51892">
    <property type="entry name" value="SUBTILASE"/>
    <property type="match status" value="1"/>
</dbReference>
<evidence type="ECO:0000256" key="10">
    <source>
        <dbReference type="SAM" id="Phobius"/>
    </source>
</evidence>
<accession>A0ABY7DEJ1</accession>
<feature type="region of interest" description="Disordered" evidence="9">
    <location>
        <begin position="164"/>
        <end position="195"/>
    </location>
</feature>
<gene>
    <name evidence="12" type="ORF">MAR_028369</name>
</gene>
<dbReference type="InterPro" id="IPR034182">
    <property type="entry name" value="Kexin/furin"/>
</dbReference>
<feature type="active site" description="Charge relay system" evidence="7">
    <location>
        <position position="396"/>
    </location>
</feature>
<organism evidence="12 13">
    <name type="scientific">Mya arenaria</name>
    <name type="common">Soft-shell clam</name>
    <dbReference type="NCBI Taxonomy" id="6604"/>
    <lineage>
        <taxon>Eukaryota</taxon>
        <taxon>Metazoa</taxon>
        <taxon>Spiralia</taxon>
        <taxon>Lophotrochozoa</taxon>
        <taxon>Mollusca</taxon>
        <taxon>Bivalvia</taxon>
        <taxon>Autobranchia</taxon>
        <taxon>Heteroconchia</taxon>
        <taxon>Euheterodonta</taxon>
        <taxon>Imparidentia</taxon>
        <taxon>Neoheterodontei</taxon>
        <taxon>Myida</taxon>
        <taxon>Myoidea</taxon>
        <taxon>Myidae</taxon>
        <taxon>Mya</taxon>
    </lineage>
</organism>
<dbReference type="InterPro" id="IPR008979">
    <property type="entry name" value="Galactose-bd-like_sf"/>
</dbReference>
<keyword evidence="10" id="KW-1133">Transmembrane helix</keyword>
<dbReference type="Proteomes" id="UP001164746">
    <property type="component" value="Chromosome 2"/>
</dbReference>
<dbReference type="PROSITE" id="PS00136">
    <property type="entry name" value="SUBTILASE_ASP"/>
    <property type="match status" value="1"/>
</dbReference>
<feature type="compositionally biased region" description="Low complexity" evidence="9">
    <location>
        <begin position="19"/>
        <end position="35"/>
    </location>
</feature>
<dbReference type="PROSITE" id="PS51829">
    <property type="entry name" value="P_HOMO_B"/>
    <property type="match status" value="1"/>
</dbReference>
<evidence type="ECO:0000256" key="2">
    <source>
        <dbReference type="ARBA" id="ARBA00022685"/>
    </source>
</evidence>
<dbReference type="Pfam" id="PF00082">
    <property type="entry name" value="Peptidase_S8"/>
    <property type="match status" value="1"/>
</dbReference>
<evidence type="ECO:0000256" key="3">
    <source>
        <dbReference type="ARBA" id="ARBA00022729"/>
    </source>
</evidence>
<evidence type="ECO:0000256" key="4">
    <source>
        <dbReference type="ARBA" id="ARBA00022801"/>
    </source>
</evidence>
<evidence type="ECO:0000256" key="8">
    <source>
        <dbReference type="RuleBase" id="RU003355"/>
    </source>
</evidence>
<feature type="active site" description="Charge relay system" evidence="7">
    <location>
        <position position="569"/>
    </location>
</feature>
<dbReference type="InterPro" id="IPR022398">
    <property type="entry name" value="Peptidase_S8_His-AS"/>
</dbReference>
<evidence type="ECO:0000256" key="9">
    <source>
        <dbReference type="SAM" id="MobiDB-lite"/>
    </source>
</evidence>
<dbReference type="InterPro" id="IPR023828">
    <property type="entry name" value="Peptidase_S8_Ser-AS"/>
</dbReference>
<dbReference type="Gene3D" id="3.40.50.200">
    <property type="entry name" value="Peptidase S8/S53 domain"/>
    <property type="match status" value="1"/>
</dbReference>
<evidence type="ECO:0000256" key="5">
    <source>
        <dbReference type="ARBA" id="ARBA00022825"/>
    </source>
</evidence>
<dbReference type="CDD" id="cd04059">
    <property type="entry name" value="Peptidases_S8_Protein_convertases_Kexins_Furin-like"/>
    <property type="match status" value="1"/>
</dbReference>
<dbReference type="InterPro" id="IPR036852">
    <property type="entry name" value="Peptidase_S8/S53_dom_sf"/>
</dbReference>
<evidence type="ECO:0000313" key="13">
    <source>
        <dbReference type="Proteomes" id="UP001164746"/>
    </source>
</evidence>
<dbReference type="PANTHER" id="PTHR42884:SF23">
    <property type="entry name" value="FURIN-LIKE PROTEASE 2"/>
    <property type="match status" value="1"/>
</dbReference>
<evidence type="ECO:0000259" key="11">
    <source>
        <dbReference type="PROSITE" id="PS51829"/>
    </source>
</evidence>
<dbReference type="PROSITE" id="PS00137">
    <property type="entry name" value="SUBTILASE_HIS"/>
    <property type="match status" value="1"/>
</dbReference>
<proteinExistence type="inferred from homology"/>
<evidence type="ECO:0000256" key="7">
    <source>
        <dbReference type="PROSITE-ProRule" id="PRU01240"/>
    </source>
</evidence>
<dbReference type="InterPro" id="IPR015500">
    <property type="entry name" value="Peptidase_S8_subtilisin-rel"/>
</dbReference>
<feature type="domain" description="P/Homo B" evidence="11">
    <location>
        <begin position="644"/>
        <end position="772"/>
    </location>
</feature>
<feature type="transmembrane region" description="Helical" evidence="10">
    <location>
        <begin position="784"/>
        <end position="808"/>
    </location>
</feature>
<evidence type="ECO:0000256" key="6">
    <source>
        <dbReference type="ARBA" id="ARBA00023157"/>
    </source>
</evidence>
<keyword evidence="2" id="KW-0165">Cleavage on pair of basic residues</keyword>
<dbReference type="InterPro" id="IPR023827">
    <property type="entry name" value="Peptidase_S8_Asp-AS"/>
</dbReference>
<sequence length="831" mass="89378">RPGGSQAGVQGEAERGRQAGRLGRASRGLGRPRPALKSVEKSKSESARPTTKLSFHSYVGEARGRRARTQASLGRASPRGRQAGWLGRASRGGRLPASWATRRQAGRDPEGARLGFSAVQWREALYACSRRSGYRRKATDLGRAPVLSALRFAGEQAGRQAGAASEAIGSPARYPGQAKARSTDMGERGMQGPASEAEGNLARYILANSDRDEGLAGFSTVRKGILEKTFTVQFNGTEELARLCLESQGYNFEKRIAGNIYRTTKEGISSEASTDDMKKQLINSPGKTCSSVLNIWRETVEKRVTRSTILERPKRQTLDDAEWNEQWYLNADHSPSMGVAAAWAKGYKGTGIKIMVIDDGLEITHTDLNDNYLSDLGYDVFTQTADPSPNPSTDNHGTNCAGIIAAEDNTECVIGIAYDSKIGGIRLLASSGASNSQEAEALVYKIDEVDIYSNSWGSSDNGQTISELDDVQEQALIDGTTRGRNGLGAIYSWAAGNGGQNDDDCNYDGYVNSPYTIAVTSLQTSSAPADYSEPCSALMCATYGGLSNDDGIATTDVSKACTTTFEGTSAACPVASGIFALVLESRPSLTWRDLQHIIVETANNNLDPSHDFYLNGAGKKVSTTAGFGLLDADAMINKAVSWTTVPERLNCESQTSVVNSAAAVEILNTITMSDCAINYLEHVEVTAKISTNITGHMELYLKSPNGASWTRILKHRNQDLSIGTLVDYRFMSVHQWREGANGDWTIKLSDSNGGHVLVFYHWKVKLYGTNTDPLATDEDAKVDVIAIVAGVVGGLTGVVAVVAVIVYVMKRSKDTPIVAPEDPSTPSNTKY</sequence>
<keyword evidence="4 7" id="KW-0378">Hydrolase</keyword>
<keyword evidence="5 7" id="KW-0720">Serine protease</keyword>
<evidence type="ECO:0000256" key="1">
    <source>
        <dbReference type="ARBA" id="ARBA00022670"/>
    </source>
</evidence>
<keyword evidence="13" id="KW-1185">Reference proteome</keyword>
<dbReference type="SUPFAM" id="SSF49785">
    <property type="entry name" value="Galactose-binding domain-like"/>
    <property type="match status" value="1"/>
</dbReference>
<dbReference type="EMBL" id="CP111013">
    <property type="protein sequence ID" value="WAQ95679.1"/>
    <property type="molecule type" value="Genomic_DNA"/>
</dbReference>
<protein>
    <submittedName>
        <fullName evidence="12">PCSK6-like protein</fullName>
    </submittedName>
</protein>
<reference evidence="12" key="1">
    <citation type="submission" date="2022-11" db="EMBL/GenBank/DDBJ databases">
        <title>Centuries of genome instability and evolution in soft-shell clam transmissible cancer (bioRxiv).</title>
        <authorList>
            <person name="Hart S.F.M."/>
            <person name="Yonemitsu M.A."/>
            <person name="Giersch R.M."/>
            <person name="Beal B.F."/>
            <person name="Arriagada G."/>
            <person name="Davis B.W."/>
            <person name="Ostrander E.A."/>
            <person name="Goff S.P."/>
            <person name="Metzger M.J."/>
        </authorList>
    </citation>
    <scope>NUCLEOTIDE SEQUENCE</scope>
    <source>
        <strain evidence="12">MELC-2E11</strain>
        <tissue evidence="12">Siphon/mantle</tissue>
    </source>
</reference>
<dbReference type="Gene3D" id="2.60.120.260">
    <property type="entry name" value="Galactose-binding domain-like"/>
    <property type="match status" value="1"/>
</dbReference>
<dbReference type="InterPro" id="IPR000209">
    <property type="entry name" value="Peptidase_S8/S53_dom"/>
</dbReference>
<dbReference type="PRINTS" id="PR00723">
    <property type="entry name" value="SUBTILISIN"/>
</dbReference>
<feature type="active site" description="Charge relay system" evidence="7">
    <location>
        <position position="358"/>
    </location>
</feature>
<keyword evidence="10" id="KW-0472">Membrane</keyword>
<feature type="non-terminal residue" evidence="12">
    <location>
        <position position="831"/>
    </location>
</feature>
<keyword evidence="10" id="KW-0812">Transmembrane</keyword>
<name>A0ABY7DEJ1_MYAAR</name>
<comment type="similarity">
    <text evidence="7 8">Belongs to the peptidase S8 family.</text>
</comment>
<dbReference type="Pfam" id="PF01483">
    <property type="entry name" value="P_proprotein"/>
    <property type="match status" value="1"/>
</dbReference>
<keyword evidence="1 7" id="KW-0645">Protease</keyword>